<dbReference type="NCBIfam" id="TIGR01443">
    <property type="entry name" value="intein_Cterm"/>
    <property type="match status" value="1"/>
</dbReference>
<dbReference type="PROSITE" id="PS50817">
    <property type="entry name" value="INTEIN_N_TER"/>
    <property type="match status" value="1"/>
</dbReference>
<dbReference type="InterPro" id="IPR006141">
    <property type="entry name" value="Intein_N"/>
</dbReference>
<evidence type="ECO:0000313" key="2">
    <source>
        <dbReference type="EMBL" id="CAF0914744.1"/>
    </source>
</evidence>
<protein>
    <recommendedName>
        <fullName evidence="1">Hint domain-containing protein</fullName>
    </recommendedName>
</protein>
<accession>A0A818YTW4</accession>
<dbReference type="AlphaFoldDB" id="A0A818YTW4"/>
<dbReference type="EMBL" id="CAJNON010000071">
    <property type="protein sequence ID" value="CAF0914744.1"/>
    <property type="molecule type" value="Genomic_DNA"/>
</dbReference>
<dbReference type="Proteomes" id="UP000663881">
    <property type="component" value="Unassembled WGS sequence"/>
</dbReference>
<dbReference type="PROSITE" id="PS50818">
    <property type="entry name" value="INTEIN_C_TER"/>
    <property type="match status" value="1"/>
</dbReference>
<dbReference type="InterPro" id="IPR030934">
    <property type="entry name" value="Intein_C"/>
</dbReference>
<evidence type="ECO:0000259" key="1">
    <source>
        <dbReference type="SMART" id="SM00306"/>
    </source>
</evidence>
<gene>
    <name evidence="3" type="ORF">OKA104_LOCUS16205</name>
    <name evidence="2" type="ORF">VCS650_LOCUS10042</name>
</gene>
<proteinExistence type="predicted"/>
<organism evidence="3 4">
    <name type="scientific">Adineta steineri</name>
    <dbReference type="NCBI Taxonomy" id="433720"/>
    <lineage>
        <taxon>Eukaryota</taxon>
        <taxon>Metazoa</taxon>
        <taxon>Spiralia</taxon>
        <taxon>Gnathifera</taxon>
        <taxon>Rotifera</taxon>
        <taxon>Eurotatoria</taxon>
        <taxon>Bdelloidea</taxon>
        <taxon>Adinetida</taxon>
        <taxon>Adinetidae</taxon>
        <taxon>Adineta</taxon>
    </lineage>
</organism>
<name>A0A818YTW4_9BILA</name>
<dbReference type="Pfam" id="PF07591">
    <property type="entry name" value="PT-HINT"/>
    <property type="match status" value="1"/>
</dbReference>
<evidence type="ECO:0000313" key="3">
    <source>
        <dbReference type="EMBL" id="CAF3760256.1"/>
    </source>
</evidence>
<dbReference type="InterPro" id="IPR003587">
    <property type="entry name" value="Hint_dom_N"/>
</dbReference>
<dbReference type="InterPro" id="IPR036844">
    <property type="entry name" value="Hint_dom_sf"/>
</dbReference>
<sequence length="366" mass="41738">MASISIQFQLDDEQPIEKSLSKQFTLDEFNQKIASIYEDYTQYRYSFICCGKELDLTNEDEFNKYKILIINGITIFTIKHSRACFLPDTLIQCADQSEIPIKDVQLGDTLLAFTSSGEIATTVVEDIFKHEVDEYLEIQLEQNQVHVTREHPFFIGNGKFCSVDKLCISDCAYSLIDGNLQSTPVTNIKTITVPDTYVYNLRTTQPHTYFANKIAVHNKLGKLFIDLCNSIGLKRIEWSKTGPTWRIARPGICIEGICSNVSCKAKNQLVIMNIGFRKFDLLKEFSGMSRCPECTQFVNPVTCAFNNCEWRWVGNMQKSDDTEPEDVSRNWTLADNAYHRFDENISGTVGWLVLIIEAKATGKQLM</sequence>
<dbReference type="Gene3D" id="2.170.16.10">
    <property type="entry name" value="Hedgehog/Intein (Hint) domain"/>
    <property type="match status" value="1"/>
</dbReference>
<dbReference type="OrthoDB" id="428577at2759"/>
<dbReference type="GO" id="GO:0016539">
    <property type="term" value="P:intein-mediated protein splicing"/>
    <property type="evidence" value="ECO:0007669"/>
    <property type="project" value="InterPro"/>
</dbReference>
<reference evidence="3" key="1">
    <citation type="submission" date="2021-02" db="EMBL/GenBank/DDBJ databases">
        <authorList>
            <person name="Nowell W R."/>
        </authorList>
    </citation>
    <scope>NUCLEOTIDE SEQUENCE</scope>
</reference>
<evidence type="ECO:0000313" key="4">
    <source>
        <dbReference type="Proteomes" id="UP000663881"/>
    </source>
</evidence>
<dbReference type="SMART" id="SM00306">
    <property type="entry name" value="HintN"/>
    <property type="match status" value="1"/>
</dbReference>
<dbReference type="Proteomes" id="UP000663891">
    <property type="component" value="Unassembled WGS sequence"/>
</dbReference>
<comment type="caution">
    <text evidence="3">The sequence shown here is derived from an EMBL/GenBank/DDBJ whole genome shotgun (WGS) entry which is preliminary data.</text>
</comment>
<dbReference type="CDD" id="cd00081">
    <property type="entry name" value="Hint"/>
    <property type="match status" value="1"/>
</dbReference>
<dbReference type="SUPFAM" id="SSF51294">
    <property type="entry name" value="Hedgehog/intein (Hint) domain"/>
    <property type="match status" value="1"/>
</dbReference>
<feature type="domain" description="Hint" evidence="1">
    <location>
        <begin position="82"/>
        <end position="176"/>
    </location>
</feature>
<dbReference type="EMBL" id="CAJOAY010000919">
    <property type="protein sequence ID" value="CAF3760256.1"/>
    <property type="molecule type" value="Genomic_DNA"/>
</dbReference>